<reference evidence="2" key="1">
    <citation type="submission" date="2022-08" db="UniProtKB">
        <authorList>
            <consortium name="EnsemblMetazoa"/>
        </authorList>
    </citation>
    <scope>IDENTIFICATION</scope>
    <source>
        <strain evidence="2">Israel</strain>
    </source>
</reference>
<protein>
    <submittedName>
        <fullName evidence="2">Uncharacterized protein</fullName>
    </submittedName>
</protein>
<accession>A0A1B0DJP4</accession>
<organism evidence="2 3">
    <name type="scientific">Phlebotomus papatasi</name>
    <name type="common">Sandfly</name>
    <dbReference type="NCBI Taxonomy" id="29031"/>
    <lineage>
        <taxon>Eukaryota</taxon>
        <taxon>Metazoa</taxon>
        <taxon>Ecdysozoa</taxon>
        <taxon>Arthropoda</taxon>
        <taxon>Hexapoda</taxon>
        <taxon>Insecta</taxon>
        <taxon>Pterygota</taxon>
        <taxon>Neoptera</taxon>
        <taxon>Endopterygota</taxon>
        <taxon>Diptera</taxon>
        <taxon>Nematocera</taxon>
        <taxon>Psychodoidea</taxon>
        <taxon>Psychodidae</taxon>
        <taxon>Phlebotomus</taxon>
        <taxon>Phlebotomus</taxon>
    </lineage>
</organism>
<dbReference type="VEuPathDB" id="VectorBase:PPAPM1_000504"/>
<dbReference type="EMBL" id="AJVK01035115">
    <property type="status" value="NOT_ANNOTATED_CDS"/>
    <property type="molecule type" value="Genomic_DNA"/>
</dbReference>
<evidence type="ECO:0000313" key="2">
    <source>
        <dbReference type="EnsemblMetazoa" id="PPAI008468-PA"/>
    </source>
</evidence>
<feature type="compositionally biased region" description="Basic residues" evidence="1">
    <location>
        <begin position="123"/>
        <end position="143"/>
    </location>
</feature>
<name>A0A1B0DJP4_PHLPP</name>
<sequence>MAQISSPTQMTKEGNGKHEARYSPKAAPHPTDEIMVAPPCTSELAIGSILINRNVTSGNDLKGSKSSKSEQLNVTVKPMPFDKRGFQEAITLARHSSTLSTISSGGSRKENKNSQASRFTIYKVHKASKKKREKSSAKKERKATKTLAIVLGKFKPFAIPFKI</sequence>
<dbReference type="EnsemblMetazoa" id="PPAI008468-RA">
    <property type="protein sequence ID" value="PPAI008468-PA"/>
    <property type="gene ID" value="PPAI008468"/>
</dbReference>
<dbReference type="AlphaFoldDB" id="A0A1B0DJP4"/>
<feature type="region of interest" description="Disordered" evidence="1">
    <location>
        <begin position="97"/>
        <end position="143"/>
    </location>
</feature>
<dbReference type="VEuPathDB" id="VectorBase:PPAI008468"/>
<keyword evidence="3" id="KW-1185">Reference proteome</keyword>
<feature type="region of interest" description="Disordered" evidence="1">
    <location>
        <begin position="1"/>
        <end position="35"/>
    </location>
</feature>
<proteinExistence type="predicted"/>
<feature type="compositionally biased region" description="Low complexity" evidence="1">
    <location>
        <begin position="97"/>
        <end position="106"/>
    </location>
</feature>
<evidence type="ECO:0000256" key="1">
    <source>
        <dbReference type="SAM" id="MobiDB-lite"/>
    </source>
</evidence>
<evidence type="ECO:0000313" key="3">
    <source>
        <dbReference type="Proteomes" id="UP000092462"/>
    </source>
</evidence>
<dbReference type="Proteomes" id="UP000092462">
    <property type="component" value="Unassembled WGS sequence"/>
</dbReference>
<feature type="compositionally biased region" description="Polar residues" evidence="1">
    <location>
        <begin position="1"/>
        <end position="12"/>
    </location>
</feature>